<gene>
    <name evidence="2" type="ORF">HJG60_009734</name>
</gene>
<accession>A0A834EQC3</accession>
<dbReference type="AlphaFoldDB" id="A0A834EQC3"/>
<protein>
    <submittedName>
        <fullName evidence="2">Uncharacterized protein</fullName>
    </submittedName>
</protein>
<reference evidence="2 3" key="1">
    <citation type="journal article" date="2020" name="Nature">
        <title>Six reference-quality genomes reveal evolution of bat adaptations.</title>
        <authorList>
            <person name="Jebb D."/>
            <person name="Huang Z."/>
            <person name="Pippel M."/>
            <person name="Hughes G.M."/>
            <person name="Lavrichenko K."/>
            <person name="Devanna P."/>
            <person name="Winkler S."/>
            <person name="Jermiin L.S."/>
            <person name="Skirmuntt E.C."/>
            <person name="Katzourakis A."/>
            <person name="Burkitt-Gray L."/>
            <person name="Ray D.A."/>
            <person name="Sullivan K.A.M."/>
            <person name="Roscito J.G."/>
            <person name="Kirilenko B.M."/>
            <person name="Davalos L.M."/>
            <person name="Corthals A.P."/>
            <person name="Power M.L."/>
            <person name="Jones G."/>
            <person name="Ransome R.D."/>
            <person name="Dechmann D.K.N."/>
            <person name="Locatelli A.G."/>
            <person name="Puechmaille S.J."/>
            <person name="Fedrigo O."/>
            <person name="Jarvis E.D."/>
            <person name="Hiller M."/>
            <person name="Vernes S.C."/>
            <person name="Myers E.W."/>
            <person name="Teeling E.C."/>
        </authorList>
    </citation>
    <scope>NUCLEOTIDE SEQUENCE [LARGE SCALE GENOMIC DNA]</scope>
    <source>
        <strain evidence="2">Bat1K_MPI-CBG_1</strain>
    </source>
</reference>
<organism evidence="2 3">
    <name type="scientific">Phyllostomus discolor</name>
    <name type="common">pale spear-nosed bat</name>
    <dbReference type="NCBI Taxonomy" id="89673"/>
    <lineage>
        <taxon>Eukaryota</taxon>
        <taxon>Metazoa</taxon>
        <taxon>Chordata</taxon>
        <taxon>Craniata</taxon>
        <taxon>Vertebrata</taxon>
        <taxon>Euteleostomi</taxon>
        <taxon>Mammalia</taxon>
        <taxon>Eutheria</taxon>
        <taxon>Laurasiatheria</taxon>
        <taxon>Chiroptera</taxon>
        <taxon>Yangochiroptera</taxon>
        <taxon>Phyllostomidae</taxon>
        <taxon>Phyllostominae</taxon>
        <taxon>Phyllostomus</taxon>
    </lineage>
</organism>
<evidence type="ECO:0000313" key="3">
    <source>
        <dbReference type="Proteomes" id="UP000664940"/>
    </source>
</evidence>
<name>A0A834EQC3_9CHIR</name>
<dbReference type="EMBL" id="JABVXQ010000002">
    <property type="protein sequence ID" value="KAF6125211.1"/>
    <property type="molecule type" value="Genomic_DNA"/>
</dbReference>
<sequence length="156" mass="16903">MEFHQPTPAPTLCPLAIPRICVATTPGASKNLAPLCACLRLLILVPRLGWGLWGATSLSSPDLHPTRKSPDQASSIAACFPTGGQNPPAPYSADRNLSCHLDTPQACTTARPKSEISTWDFHFHRGWPLTNRVPRTPAHLHMSSSQIQNPIRGNQS</sequence>
<dbReference type="Proteomes" id="UP000664940">
    <property type="component" value="Unassembled WGS sequence"/>
</dbReference>
<feature type="region of interest" description="Disordered" evidence="1">
    <location>
        <begin position="60"/>
        <end position="80"/>
    </location>
</feature>
<evidence type="ECO:0000313" key="2">
    <source>
        <dbReference type="EMBL" id="KAF6125211.1"/>
    </source>
</evidence>
<evidence type="ECO:0000256" key="1">
    <source>
        <dbReference type="SAM" id="MobiDB-lite"/>
    </source>
</evidence>
<comment type="caution">
    <text evidence="2">The sequence shown here is derived from an EMBL/GenBank/DDBJ whole genome shotgun (WGS) entry which is preliminary data.</text>
</comment>
<proteinExistence type="predicted"/>